<evidence type="ECO:0000256" key="4">
    <source>
        <dbReference type="ARBA" id="ARBA00039295"/>
    </source>
</evidence>
<keyword evidence="2" id="KW-0677">Repeat</keyword>
<feature type="region of interest" description="Disordered" evidence="5">
    <location>
        <begin position="339"/>
        <end position="363"/>
    </location>
</feature>
<protein>
    <recommendedName>
        <fullName evidence="4">Rab9 effector protein with kelch motifs</fullName>
    </recommendedName>
</protein>
<evidence type="ECO:0000256" key="3">
    <source>
        <dbReference type="ARBA" id="ARBA00037224"/>
    </source>
</evidence>
<keyword evidence="1" id="KW-0880">Kelch repeat</keyword>
<evidence type="ECO:0000256" key="1">
    <source>
        <dbReference type="ARBA" id="ARBA00022441"/>
    </source>
</evidence>
<gene>
    <name evidence="6" type="ORF">ElyMa_001128000</name>
</gene>
<evidence type="ECO:0000256" key="5">
    <source>
        <dbReference type="SAM" id="MobiDB-lite"/>
    </source>
</evidence>
<name>A0AAV4I1Q5_9GAST</name>
<dbReference type="InterPro" id="IPR015915">
    <property type="entry name" value="Kelch-typ_b-propeller"/>
</dbReference>
<dbReference type="Pfam" id="PF24681">
    <property type="entry name" value="Kelch_KLHDC2_KLHL20_DRC7"/>
    <property type="match status" value="1"/>
</dbReference>
<dbReference type="InterPro" id="IPR052124">
    <property type="entry name" value="Rab9_kelch_effector"/>
</dbReference>
<dbReference type="EMBL" id="BMAT01002244">
    <property type="protein sequence ID" value="GFS02631.1"/>
    <property type="molecule type" value="Genomic_DNA"/>
</dbReference>
<dbReference type="InterPro" id="IPR006652">
    <property type="entry name" value="Kelch_1"/>
</dbReference>
<evidence type="ECO:0000313" key="7">
    <source>
        <dbReference type="Proteomes" id="UP000762676"/>
    </source>
</evidence>
<proteinExistence type="predicted"/>
<organism evidence="6 7">
    <name type="scientific">Elysia marginata</name>
    <dbReference type="NCBI Taxonomy" id="1093978"/>
    <lineage>
        <taxon>Eukaryota</taxon>
        <taxon>Metazoa</taxon>
        <taxon>Spiralia</taxon>
        <taxon>Lophotrochozoa</taxon>
        <taxon>Mollusca</taxon>
        <taxon>Gastropoda</taxon>
        <taxon>Heterobranchia</taxon>
        <taxon>Euthyneura</taxon>
        <taxon>Panpulmonata</taxon>
        <taxon>Sacoglossa</taxon>
        <taxon>Placobranchoidea</taxon>
        <taxon>Plakobranchidae</taxon>
        <taxon>Elysia</taxon>
    </lineage>
</organism>
<comment type="function">
    <text evidence="3">Rab9 effector required for endosome to trans-Golgi network (TGN) transport.</text>
</comment>
<dbReference type="PANTHER" id="PTHR46647:SF1">
    <property type="entry name" value="RAB9 EFFECTOR PROTEIN WITH KELCH MOTIFS"/>
    <property type="match status" value="1"/>
</dbReference>
<reference evidence="6 7" key="1">
    <citation type="journal article" date="2021" name="Elife">
        <title>Chloroplast acquisition without the gene transfer in kleptoplastic sea slugs, Plakobranchus ocellatus.</title>
        <authorList>
            <person name="Maeda T."/>
            <person name="Takahashi S."/>
            <person name="Yoshida T."/>
            <person name="Shimamura S."/>
            <person name="Takaki Y."/>
            <person name="Nagai Y."/>
            <person name="Toyoda A."/>
            <person name="Suzuki Y."/>
            <person name="Arimoto A."/>
            <person name="Ishii H."/>
            <person name="Satoh N."/>
            <person name="Nishiyama T."/>
            <person name="Hasebe M."/>
            <person name="Maruyama T."/>
            <person name="Minagawa J."/>
            <person name="Obokata J."/>
            <person name="Shigenobu S."/>
        </authorList>
    </citation>
    <scope>NUCLEOTIDE SEQUENCE [LARGE SCALE GENOMIC DNA]</scope>
</reference>
<feature type="compositionally biased region" description="Polar residues" evidence="5">
    <location>
        <begin position="29"/>
        <end position="54"/>
    </location>
</feature>
<feature type="region of interest" description="Disordered" evidence="5">
    <location>
        <begin position="29"/>
        <end position="58"/>
    </location>
</feature>
<dbReference type="AlphaFoldDB" id="A0AAV4I1Q5"/>
<evidence type="ECO:0000313" key="6">
    <source>
        <dbReference type="EMBL" id="GFS02631.1"/>
    </source>
</evidence>
<dbReference type="Pfam" id="PF01344">
    <property type="entry name" value="Kelch_1"/>
    <property type="match status" value="1"/>
</dbReference>
<keyword evidence="7" id="KW-1185">Reference proteome</keyword>
<dbReference type="PANTHER" id="PTHR46647">
    <property type="entry name" value="RAB9 EFFECTOR PROTEIN WITH KELCH MOTIFS"/>
    <property type="match status" value="1"/>
</dbReference>
<evidence type="ECO:0000256" key="2">
    <source>
        <dbReference type="ARBA" id="ARBA00022737"/>
    </source>
</evidence>
<dbReference type="Proteomes" id="UP000762676">
    <property type="component" value="Unassembled WGS sequence"/>
</dbReference>
<sequence length="835" mass="92885">MKIHNADPAAAFQFQWSVIETTNSIPFSASQDTHGLNPGSHQSLAGQVKSTRPQAQRPPCNRYHHAACCVGNHVYIYGGKDRYSPLKDLWRLDVVTGQWESLAPWGVDLPHLQGHTMTAYRSQVLIFGGSFSESVIEETPLWILSTDLHCLRQYHPDSPSCARPTGRREHSCVVYQNSIYIYGGFSDSGGSTDEFWSFNIEEEVWRLIRQRKPGKRHGHVAVVMGGHMWLHGGMKRLKPLSDLWTYNFSMCSWNAIKSQGVSPVLTNHTAHVVKNYLLLFGGLCQGKPLNSIWLFQFDTGSWRQITETQSEWCSPVSLHCSVALGRALQEATACSSDRTHSVPQLRKQEKLKQQGQLTDRPWTSPCQDSGIVTSILPFASVKKSADVLQLESLQHNPQTMFIDKNNNASEEDLTNDAETSFFDQKDLPYLQNKKSSNKLWWGKNEEFPKESNRSDSTSKIRPASEELCCDKFPLLQSFQSVNSISTFEKTNLTLTLSDEQVGTQSFPENDKNTVVVSSQDQKLQNIMLPNSGQSTRAGKSVFKTRGCDFINPLYNAVHESSCTDTVICSPTARKSVFYPFKDSRRSASLSHIYEAENIPPKNSDMVLEDLESCDITNLFHNIDVASPSVLSASLSQLSSHGDNKQSSSSVLKQTQNISCTDLRNPFPKSLTVRENSLSNVCSENVASKNSREAMEVSKGAFQGRYSKNSALSNKSKLSTNSKHRYKYFSSSELDSLVATTSIATQTRDSQFSLHSNQSGLTGFHVVSSDQFQPDTVTSGGYEGSHQVHSGSIAHTRVPNSTSIADCQVCFLVIGGQTGSPSFTTEPLKMWRCLLL</sequence>
<dbReference type="Gene3D" id="2.120.10.80">
    <property type="entry name" value="Kelch-type beta propeller"/>
    <property type="match status" value="2"/>
</dbReference>
<accession>A0AAV4I1Q5</accession>
<dbReference type="SUPFAM" id="SSF117281">
    <property type="entry name" value="Kelch motif"/>
    <property type="match status" value="1"/>
</dbReference>
<comment type="caution">
    <text evidence="6">The sequence shown here is derived from an EMBL/GenBank/DDBJ whole genome shotgun (WGS) entry which is preliminary data.</text>
</comment>